<dbReference type="Proteomes" id="UP001384579">
    <property type="component" value="Unassembled WGS sequence"/>
</dbReference>
<gene>
    <name evidence="1" type="ORF">WMG39_21545</name>
</gene>
<keyword evidence="2" id="KW-1185">Reference proteome</keyword>
<dbReference type="RefSeq" id="WP_340518995.1">
    <property type="nucleotide sequence ID" value="NZ_JBBLXS010000355.1"/>
</dbReference>
<comment type="caution">
    <text evidence="1">The sequence shown here is derived from an EMBL/GenBank/DDBJ whole genome shotgun (WGS) entry which is preliminary data.</text>
</comment>
<evidence type="ECO:0000313" key="1">
    <source>
        <dbReference type="EMBL" id="MEK0187416.1"/>
    </source>
</evidence>
<reference evidence="1 2" key="1">
    <citation type="journal article" date="2020" name="Harmful Algae">
        <title>Molecular and morphological characterization of a novel dihydroanatoxin-a producing Microcoleus species (cyanobacteria) from the Russian River, California, USA.</title>
        <authorList>
            <person name="Conklin K.Y."/>
            <person name="Stancheva R."/>
            <person name="Otten T.G."/>
            <person name="Fadness R."/>
            <person name="Boyer G.L."/>
            <person name="Read B."/>
            <person name="Zhang X."/>
            <person name="Sheath R.G."/>
        </authorList>
    </citation>
    <scope>NUCLEOTIDE SEQUENCE [LARGE SCALE GENOMIC DNA]</scope>
    <source>
        <strain evidence="1 2">PTRS2</strain>
    </source>
</reference>
<proteinExistence type="predicted"/>
<dbReference type="EMBL" id="JBBLXS010000355">
    <property type="protein sequence ID" value="MEK0187416.1"/>
    <property type="molecule type" value="Genomic_DNA"/>
</dbReference>
<evidence type="ECO:0000313" key="2">
    <source>
        <dbReference type="Proteomes" id="UP001384579"/>
    </source>
</evidence>
<organism evidence="1 2">
    <name type="scientific">Microcoleus anatoxicus PTRS2</name>
    <dbReference type="NCBI Taxonomy" id="2705321"/>
    <lineage>
        <taxon>Bacteria</taxon>
        <taxon>Bacillati</taxon>
        <taxon>Cyanobacteriota</taxon>
        <taxon>Cyanophyceae</taxon>
        <taxon>Oscillatoriophycideae</taxon>
        <taxon>Oscillatoriales</taxon>
        <taxon>Microcoleaceae</taxon>
        <taxon>Microcoleus</taxon>
        <taxon>Microcoleus anatoxicus</taxon>
    </lineage>
</organism>
<accession>A0ABU8YT15</accession>
<protein>
    <submittedName>
        <fullName evidence="1">Uncharacterized protein</fullName>
    </submittedName>
</protein>
<sequence length="176" mass="20239">MFPLIFKIPHIPDLKSQKYLSLYGQGTRQKVLSRQKDFLLLLSDLSIVYNLTFSLRYRYAPGLPFDKRLRIYLAVSQPGTHSSDTRVATDIEKIVTQGFLKEFYQIQLAPKAESEALEEIYYDRGWTGSEAGTPDNLEIPTMRDLYDKITALFETKDYAGEVKSNLKTALEERVNC</sequence>
<name>A0ABU8YT15_9CYAN</name>